<sequence>MAHCASCGPKSAPAAKNKRGTAFERRAGPRHARAAASHSHPIHRTRLSSCLLSCIFSPGAVNTRQGKEGSKPDTKIFIRNFEPFLGGWLLTATTLTECSAPVFASTALCGPALLSPDPAAVFRLLLVAPLLEEWIMRAGLHHWLLQRTTPLPALLGSAAAFSALHLGSGLMAATLVFWPALLFGAAYQRWRDWRLCALLHGLCNAFAISACGY</sequence>
<organism evidence="4 5">
    <name type="scientific">Duganella radicis</name>
    <dbReference type="NCBI Taxonomy" id="551988"/>
    <lineage>
        <taxon>Bacteria</taxon>
        <taxon>Pseudomonadati</taxon>
        <taxon>Pseudomonadota</taxon>
        <taxon>Betaproteobacteria</taxon>
        <taxon>Burkholderiales</taxon>
        <taxon>Oxalobacteraceae</taxon>
        <taxon>Telluria group</taxon>
        <taxon>Duganella</taxon>
    </lineage>
</organism>
<accession>A0A6L6PEA9</accession>
<evidence type="ECO:0000313" key="4">
    <source>
        <dbReference type="EMBL" id="MTV37388.1"/>
    </source>
</evidence>
<evidence type="ECO:0000256" key="2">
    <source>
        <dbReference type="SAM" id="Phobius"/>
    </source>
</evidence>
<dbReference type="GO" id="GO:0080120">
    <property type="term" value="P:CAAX-box protein maturation"/>
    <property type="evidence" value="ECO:0007669"/>
    <property type="project" value="UniProtKB-ARBA"/>
</dbReference>
<dbReference type="GO" id="GO:0006508">
    <property type="term" value="P:proteolysis"/>
    <property type="evidence" value="ECO:0007669"/>
    <property type="project" value="UniProtKB-KW"/>
</dbReference>
<feature type="transmembrane region" description="Helical" evidence="2">
    <location>
        <begin position="170"/>
        <end position="187"/>
    </location>
</feature>
<keyword evidence="4" id="KW-0378">Hydrolase</keyword>
<feature type="domain" description="CAAX prenyl protease 2/Lysostaphin resistance protein A-like" evidence="3">
    <location>
        <begin position="119"/>
        <end position="206"/>
    </location>
</feature>
<dbReference type="Pfam" id="PF02517">
    <property type="entry name" value="Rce1-like"/>
    <property type="match status" value="1"/>
</dbReference>
<dbReference type="GO" id="GO:0004175">
    <property type="term" value="F:endopeptidase activity"/>
    <property type="evidence" value="ECO:0007669"/>
    <property type="project" value="UniProtKB-ARBA"/>
</dbReference>
<dbReference type="InterPro" id="IPR003675">
    <property type="entry name" value="Rce1/LyrA-like_dom"/>
</dbReference>
<gene>
    <name evidence="4" type="ORF">GM676_07305</name>
</gene>
<dbReference type="EMBL" id="WNKY01000005">
    <property type="protein sequence ID" value="MTV37388.1"/>
    <property type="molecule type" value="Genomic_DNA"/>
</dbReference>
<evidence type="ECO:0000256" key="1">
    <source>
        <dbReference type="SAM" id="MobiDB-lite"/>
    </source>
</evidence>
<proteinExistence type="predicted"/>
<keyword evidence="5" id="KW-1185">Reference proteome</keyword>
<keyword evidence="2" id="KW-0812">Transmembrane</keyword>
<keyword evidence="4" id="KW-0645">Protease</keyword>
<feature type="region of interest" description="Disordered" evidence="1">
    <location>
        <begin position="1"/>
        <end position="40"/>
    </location>
</feature>
<dbReference type="OrthoDB" id="8781280at2"/>
<comment type="caution">
    <text evidence="4">The sequence shown here is derived from an EMBL/GenBank/DDBJ whole genome shotgun (WGS) entry which is preliminary data.</text>
</comment>
<keyword evidence="2" id="KW-1133">Transmembrane helix</keyword>
<name>A0A6L6PEA9_9BURK</name>
<dbReference type="AlphaFoldDB" id="A0A6L6PEA9"/>
<reference evidence="4 5" key="1">
    <citation type="submission" date="2019-11" db="EMBL/GenBank/DDBJ databases">
        <title>Type strains purchased from KCTC, JCM and DSMZ.</title>
        <authorList>
            <person name="Lu H."/>
        </authorList>
    </citation>
    <scope>NUCLEOTIDE SEQUENCE [LARGE SCALE GENOMIC DNA]</scope>
    <source>
        <strain evidence="4 5">KCTC 22382</strain>
    </source>
</reference>
<protein>
    <submittedName>
        <fullName evidence="4">JDVT-CTERM system CAAX-type protease</fullName>
    </submittedName>
</protein>
<evidence type="ECO:0000259" key="3">
    <source>
        <dbReference type="Pfam" id="PF02517"/>
    </source>
</evidence>
<dbReference type="NCBIfam" id="NF033192">
    <property type="entry name" value="JDVT-CAAX"/>
    <property type="match status" value="1"/>
</dbReference>
<keyword evidence="2" id="KW-0472">Membrane</keyword>
<evidence type="ECO:0000313" key="5">
    <source>
        <dbReference type="Proteomes" id="UP000475582"/>
    </source>
</evidence>
<dbReference type="Proteomes" id="UP000475582">
    <property type="component" value="Unassembled WGS sequence"/>
</dbReference>